<evidence type="ECO:0000256" key="3">
    <source>
        <dbReference type="ARBA" id="ARBA00022692"/>
    </source>
</evidence>
<organism evidence="11 12">
    <name type="scientific">Chytriomyces confervae</name>
    <dbReference type="NCBI Taxonomy" id="246404"/>
    <lineage>
        <taxon>Eukaryota</taxon>
        <taxon>Fungi</taxon>
        <taxon>Fungi incertae sedis</taxon>
        <taxon>Chytridiomycota</taxon>
        <taxon>Chytridiomycota incertae sedis</taxon>
        <taxon>Chytridiomycetes</taxon>
        <taxon>Chytridiales</taxon>
        <taxon>Chytriomycetaceae</taxon>
        <taxon>Chytriomyces</taxon>
    </lineage>
</organism>
<evidence type="ECO:0000256" key="8">
    <source>
        <dbReference type="ARBA" id="ARBA00023303"/>
    </source>
</evidence>
<keyword evidence="6" id="KW-0472">Membrane</keyword>
<dbReference type="InterPro" id="IPR029071">
    <property type="entry name" value="Ubiquitin-like_domsf"/>
</dbReference>
<comment type="caution">
    <text evidence="11">The sequence shown here is derived from an EMBL/GenBank/DDBJ whole genome shotgun (WGS) entry which is preliminary data.</text>
</comment>
<feature type="domain" description="Cyclic nucleotide-binding" evidence="10">
    <location>
        <begin position="1224"/>
        <end position="1324"/>
    </location>
</feature>
<dbReference type="OrthoDB" id="421226at2759"/>
<feature type="compositionally biased region" description="Low complexity" evidence="9">
    <location>
        <begin position="27"/>
        <end position="38"/>
    </location>
</feature>
<dbReference type="PANTHER" id="PTHR45638">
    <property type="entry name" value="CYCLIC NUCLEOTIDE-GATED CATION CHANNEL SUBUNIT A"/>
    <property type="match status" value="1"/>
</dbReference>
<feature type="domain" description="Cyclic nucleotide-binding" evidence="10">
    <location>
        <begin position="321"/>
        <end position="419"/>
    </location>
</feature>
<dbReference type="PROSITE" id="PS00888">
    <property type="entry name" value="CNMP_BINDING_1"/>
    <property type="match status" value="2"/>
</dbReference>
<feature type="region of interest" description="Disordered" evidence="9">
    <location>
        <begin position="1"/>
        <end position="38"/>
    </location>
</feature>
<dbReference type="InterPro" id="IPR018488">
    <property type="entry name" value="cNMP-bd_CS"/>
</dbReference>
<keyword evidence="8" id="KW-0407">Ion channel</keyword>
<dbReference type="InterPro" id="IPR050866">
    <property type="entry name" value="CNG_cation_channel"/>
</dbReference>
<evidence type="ECO:0000256" key="5">
    <source>
        <dbReference type="ARBA" id="ARBA00023065"/>
    </source>
</evidence>
<evidence type="ECO:0000313" key="11">
    <source>
        <dbReference type="EMBL" id="TPX75536.1"/>
    </source>
</evidence>
<evidence type="ECO:0000256" key="4">
    <source>
        <dbReference type="ARBA" id="ARBA00022989"/>
    </source>
</evidence>
<dbReference type="PROSITE" id="PS50042">
    <property type="entry name" value="CNMP_BINDING_3"/>
    <property type="match status" value="6"/>
</dbReference>
<dbReference type="InterPro" id="IPR014710">
    <property type="entry name" value="RmlC-like_jellyroll"/>
</dbReference>
<dbReference type="PROSITE" id="PS00889">
    <property type="entry name" value="CNMP_BINDING_2"/>
    <property type="match status" value="4"/>
</dbReference>
<keyword evidence="7" id="KW-1071">Ligand-gated ion channel</keyword>
<protein>
    <recommendedName>
        <fullName evidence="10">Cyclic nucleotide-binding domain-containing protein</fullName>
    </recommendedName>
</protein>
<dbReference type="Gene3D" id="3.10.20.90">
    <property type="entry name" value="Phosphatidylinositol 3-kinase Catalytic Subunit, Chain A, domain 1"/>
    <property type="match status" value="1"/>
</dbReference>
<sequence length="1352" mass="150205">MAESGNTAAEIQPEPANGVSTNTGTVNAAAASSNPPSATVDKVPDNLICVRLLLINGQKTDLLFSPTDSIETVKLRIFSGWPSDWTGERPETFANLRVLLRGKFLEPTSTLLDSKFPVGETTTCHLLVKNGAVAQTTGSVTPNAAKAPSAGRGTVGQEAVVNDLYSQLASITAERDMQREMISVILPTYQALKQRVLELVTTNEEMREILSGYIRVMSAIKTKQDRMTDAEMAVVAAFEAVNLLAGKSSPAFGSTPSRERSLKIDSSIQNHEKPEGNKTVKQLKKYSEVVDLQNMSSSNVSLPLSPSDEHPFMEVLVTFPMFQSFSEGIMKRISNAACVMNRRKGQTIIQKGDEGAEIFFLKEGSVSVVVDEEVVTVMHPITFFGELGVLFPLKRTATVIAKSSCEMIVVTKQKMHEIISVDPQAMRILEEFSTSKEGWWRRQQYILSHEKFGAEFATDIARNNIKKLAIFSNAPDTFIDQLAMSTKCLVFQNGDDIITAGDESHAMYFVLSGAVLVIGQNEAVHAEIGAGSFFGEVGVLLKMKRTASIRAKGECHVFELYNEVLEIVLMDFPDIKQQLDTTVRERYDMFKKRKSVKGAQSHVPDQFDLEIGSQSLEKMNIFQGVDKAVVSEIAMKLVRNTWEKNELIIKCNDVGNSMFFLAAGDASVTTEFGEAIAQISGPSAYFGEVAIIEQVPRIATVKCITTCSTYELRKEDFEAVVAKYPGIVKHIKQTCDDRMQNTLGMTPTLTELKAAASKLDNEAVVSLLQRVGSQEEALAALVAERITNLEIITTMKSTYENLKIRIFELVADNEKLRGMLLAHMRILESVRSKSQLTHQETNWLLMFDKVHAAIVNAEPSLKDSRKLFHSRDQNTLPRAGSGLSAISIDSTTSQAASRTELADVTILNHRILTLPRRQRESAKREHAYMHIFLRFPLFATLSHNVMDLVAMSSYEMKRKTGMPIISKGDEAAEMFFLIKGSAQVVVDDKVVTMKRTATVIARSDCIMAVITKQKLHEIVVTDSKAKEQFEQLMASKEAWWKEQQYILSQEKFGAEFANEIGRKKIKTIDLFSTASDAFLDSLSMKMKTIVFNEGQYIISIGEASDAMYFILKGSVEVIGSTGAVHALIEEGAFFGEVGVFLNMERTASVRAKQECLIFKLFKTDVDEVLTSYSSIQDTIKKAVDERFDLFKKRTSPESVLQAVGHIPDQFDLEIGTQSFQKISLFKGIDKSVLQELVMLLIRRNWEIGDMILVAEERGDSMFFLAAGTVDVMTQFGEVIDNVSGPSAYFGEVALLESIPRTASVKCTSKCSTYEMRKDDFKSVMTRHPAIEALIRETAEWRLQQHLMRNVLA</sequence>
<keyword evidence="12" id="KW-1185">Reference proteome</keyword>
<dbReference type="STRING" id="246404.A0A507FJQ1"/>
<dbReference type="GO" id="GO:0044877">
    <property type="term" value="F:protein-containing complex binding"/>
    <property type="evidence" value="ECO:0007669"/>
    <property type="project" value="TreeGrafter"/>
</dbReference>
<dbReference type="Proteomes" id="UP000320333">
    <property type="component" value="Unassembled WGS sequence"/>
</dbReference>
<dbReference type="Pfam" id="PF13881">
    <property type="entry name" value="Rad60-SLD_2"/>
    <property type="match status" value="1"/>
</dbReference>
<keyword evidence="3" id="KW-0812">Transmembrane</keyword>
<dbReference type="GO" id="GO:0005221">
    <property type="term" value="F:intracellularly cyclic nucleotide-activated monoatomic cation channel activity"/>
    <property type="evidence" value="ECO:0007669"/>
    <property type="project" value="InterPro"/>
</dbReference>
<feature type="domain" description="Cyclic nucleotide-binding" evidence="10">
    <location>
        <begin position="621"/>
        <end position="721"/>
    </location>
</feature>
<dbReference type="SUPFAM" id="SSF51206">
    <property type="entry name" value="cAMP-binding domain-like"/>
    <property type="match status" value="6"/>
</dbReference>
<evidence type="ECO:0000256" key="7">
    <source>
        <dbReference type="ARBA" id="ARBA00023286"/>
    </source>
</evidence>
<feature type="domain" description="Cyclic nucleotide-binding" evidence="10">
    <location>
        <begin position="1070"/>
        <end position="1186"/>
    </location>
</feature>
<keyword evidence="5" id="KW-0406">Ion transport</keyword>
<dbReference type="InterPro" id="IPR018490">
    <property type="entry name" value="cNMP-bd_dom_sf"/>
</dbReference>
<dbReference type="Gene3D" id="2.60.120.10">
    <property type="entry name" value="Jelly Rolls"/>
    <property type="match status" value="6"/>
</dbReference>
<dbReference type="InterPro" id="IPR039540">
    <property type="entry name" value="UBL3-like_ubiquitin_dom"/>
</dbReference>
<comment type="subcellular location">
    <subcellularLocation>
        <location evidence="1">Membrane</location>
        <topology evidence="1">Multi-pass membrane protein</topology>
    </subcellularLocation>
</comment>
<evidence type="ECO:0000256" key="2">
    <source>
        <dbReference type="ARBA" id="ARBA00022448"/>
    </source>
</evidence>
<dbReference type="GO" id="GO:0016020">
    <property type="term" value="C:membrane"/>
    <property type="evidence" value="ECO:0007669"/>
    <property type="project" value="UniProtKB-SubCell"/>
</dbReference>
<keyword evidence="2" id="KW-0813">Transport</keyword>
<dbReference type="SUPFAM" id="SSF54236">
    <property type="entry name" value="Ubiquitin-like"/>
    <property type="match status" value="1"/>
</dbReference>
<reference evidence="11 12" key="1">
    <citation type="journal article" date="2019" name="Sci. Rep.">
        <title>Comparative genomics of chytrid fungi reveal insights into the obligate biotrophic and pathogenic lifestyle of Synchytrium endobioticum.</title>
        <authorList>
            <person name="van de Vossenberg B.T.L.H."/>
            <person name="Warris S."/>
            <person name="Nguyen H.D.T."/>
            <person name="van Gent-Pelzer M.P.E."/>
            <person name="Joly D.L."/>
            <person name="van de Geest H.C."/>
            <person name="Bonants P.J.M."/>
            <person name="Smith D.S."/>
            <person name="Levesque C.A."/>
            <person name="van der Lee T.A.J."/>
        </authorList>
    </citation>
    <scope>NUCLEOTIDE SEQUENCE [LARGE SCALE GENOMIC DNA]</scope>
    <source>
        <strain evidence="11 12">CBS 675.73</strain>
    </source>
</reference>
<evidence type="ECO:0000256" key="9">
    <source>
        <dbReference type="SAM" id="MobiDB-lite"/>
    </source>
</evidence>
<feature type="domain" description="Cyclic nucleotide-binding" evidence="10">
    <location>
        <begin position="470"/>
        <end position="586"/>
    </location>
</feature>
<evidence type="ECO:0000259" key="10">
    <source>
        <dbReference type="PROSITE" id="PS50042"/>
    </source>
</evidence>
<gene>
    <name evidence="11" type="ORF">CcCBS67573_g03220</name>
</gene>
<evidence type="ECO:0000256" key="6">
    <source>
        <dbReference type="ARBA" id="ARBA00023136"/>
    </source>
</evidence>
<dbReference type="Pfam" id="PF00027">
    <property type="entry name" value="cNMP_binding"/>
    <property type="match status" value="5"/>
</dbReference>
<feature type="domain" description="Cyclic nucleotide-binding" evidence="10">
    <location>
        <begin position="937"/>
        <end position="989"/>
    </location>
</feature>
<evidence type="ECO:0000256" key="1">
    <source>
        <dbReference type="ARBA" id="ARBA00004141"/>
    </source>
</evidence>
<dbReference type="EMBL" id="QEAP01000078">
    <property type="protein sequence ID" value="TPX75536.1"/>
    <property type="molecule type" value="Genomic_DNA"/>
</dbReference>
<dbReference type="InterPro" id="IPR000595">
    <property type="entry name" value="cNMP-bd_dom"/>
</dbReference>
<dbReference type="PANTHER" id="PTHR45638:SF11">
    <property type="entry name" value="CYCLIC NUCLEOTIDE-GATED CATION CHANNEL SUBUNIT A"/>
    <property type="match status" value="1"/>
</dbReference>
<name>A0A507FJQ1_9FUNG</name>
<dbReference type="SMART" id="SM00100">
    <property type="entry name" value="cNMP"/>
    <property type="match status" value="6"/>
</dbReference>
<proteinExistence type="predicted"/>
<keyword evidence="4" id="KW-1133">Transmembrane helix</keyword>
<accession>A0A507FJQ1</accession>
<dbReference type="CDD" id="cd00038">
    <property type="entry name" value="CAP_ED"/>
    <property type="match status" value="6"/>
</dbReference>
<evidence type="ECO:0000313" key="12">
    <source>
        <dbReference type="Proteomes" id="UP000320333"/>
    </source>
</evidence>